<feature type="region of interest" description="Disordered" evidence="1">
    <location>
        <begin position="28"/>
        <end position="48"/>
    </location>
</feature>
<organism evidence="3 4">
    <name type="scientific">Luteimonas deserti</name>
    <dbReference type="NCBI Taxonomy" id="2752306"/>
    <lineage>
        <taxon>Bacteria</taxon>
        <taxon>Pseudomonadati</taxon>
        <taxon>Pseudomonadota</taxon>
        <taxon>Gammaproteobacteria</taxon>
        <taxon>Lysobacterales</taxon>
        <taxon>Lysobacteraceae</taxon>
        <taxon>Luteimonas</taxon>
    </lineage>
</organism>
<feature type="signal peptide" evidence="2">
    <location>
        <begin position="1"/>
        <end position="20"/>
    </location>
</feature>
<protein>
    <recommendedName>
        <fullName evidence="5">TonB C-terminal domain-containing protein</fullName>
    </recommendedName>
</protein>
<keyword evidence="4" id="KW-1185">Reference proteome</keyword>
<feature type="chain" id="PRO_5030716313" description="TonB C-terminal domain-containing protein" evidence="2">
    <location>
        <begin position="21"/>
        <end position="187"/>
    </location>
</feature>
<name>A0A7Z0TX26_9GAMM</name>
<evidence type="ECO:0000256" key="2">
    <source>
        <dbReference type="SAM" id="SignalP"/>
    </source>
</evidence>
<proteinExistence type="predicted"/>
<evidence type="ECO:0008006" key="5">
    <source>
        <dbReference type="Google" id="ProtNLM"/>
    </source>
</evidence>
<accession>A0A7Z0TX26</accession>
<reference evidence="3 4" key="1">
    <citation type="submission" date="2020-07" db="EMBL/GenBank/DDBJ databases">
        <title>isolation of Luteimonas sp. SJ-16.</title>
        <authorList>
            <person name="Huang X.-X."/>
            <person name="Xu L."/>
            <person name="Sun J.-Q."/>
        </authorList>
    </citation>
    <scope>NUCLEOTIDE SEQUENCE [LARGE SCALE GENOMIC DNA]</scope>
    <source>
        <strain evidence="3 4">SJ-16</strain>
    </source>
</reference>
<keyword evidence="2" id="KW-0732">Signal</keyword>
<evidence type="ECO:0000256" key="1">
    <source>
        <dbReference type="SAM" id="MobiDB-lite"/>
    </source>
</evidence>
<evidence type="ECO:0000313" key="3">
    <source>
        <dbReference type="EMBL" id="NYZ64009.1"/>
    </source>
</evidence>
<gene>
    <name evidence="3" type="ORF">H0E82_14810</name>
</gene>
<evidence type="ECO:0000313" key="4">
    <source>
        <dbReference type="Proteomes" id="UP000589896"/>
    </source>
</evidence>
<dbReference type="Proteomes" id="UP000589896">
    <property type="component" value="Unassembled WGS sequence"/>
</dbReference>
<sequence length="187" mass="19752">MNTMRASGRGVLLTAAALLAACATPPTVEPLPAPRHGDVGASLRAPSSDTPRMALARHERFVYPTLEAPVAMPPYPAALLPERLAPVDVCVDVVVGADGDVGAVTEREDADCARAPDGLHAAFVEPTHDAIRAWRYMPALRCTAPLEYAGDDPCSADGVVETAVPVRLSYAIRFSQRDGTPQVERGD</sequence>
<dbReference type="PROSITE" id="PS51257">
    <property type="entry name" value="PROKAR_LIPOPROTEIN"/>
    <property type="match status" value="1"/>
</dbReference>
<dbReference type="AlphaFoldDB" id="A0A7Z0TX26"/>
<dbReference type="RefSeq" id="WP_180546211.1">
    <property type="nucleotide sequence ID" value="NZ_JACCJZ010000020.1"/>
</dbReference>
<comment type="caution">
    <text evidence="3">The sequence shown here is derived from an EMBL/GenBank/DDBJ whole genome shotgun (WGS) entry which is preliminary data.</text>
</comment>
<dbReference type="EMBL" id="JACCJZ010000020">
    <property type="protein sequence ID" value="NYZ64009.1"/>
    <property type="molecule type" value="Genomic_DNA"/>
</dbReference>